<dbReference type="PANTHER" id="PTHR30632">
    <property type="entry name" value="MOLYBDATE-BINDING PERIPLASMIC PROTEIN"/>
    <property type="match status" value="1"/>
</dbReference>
<feature type="transmembrane region" description="Helical" evidence="4">
    <location>
        <begin position="21"/>
        <end position="38"/>
    </location>
</feature>
<dbReference type="Pfam" id="PF13531">
    <property type="entry name" value="SBP_bac_11"/>
    <property type="match status" value="1"/>
</dbReference>
<name>A0A382IXZ9_9ZZZZ</name>
<evidence type="ECO:0000256" key="3">
    <source>
        <dbReference type="ARBA" id="ARBA00022729"/>
    </source>
</evidence>
<dbReference type="PIRSF" id="PIRSF004846">
    <property type="entry name" value="ModA"/>
    <property type="match status" value="1"/>
</dbReference>
<organism evidence="5">
    <name type="scientific">marine metagenome</name>
    <dbReference type="NCBI Taxonomy" id="408172"/>
    <lineage>
        <taxon>unclassified sequences</taxon>
        <taxon>metagenomes</taxon>
        <taxon>ecological metagenomes</taxon>
    </lineage>
</organism>
<dbReference type="InterPro" id="IPR005950">
    <property type="entry name" value="ModA"/>
</dbReference>
<gene>
    <name evidence="5" type="ORF">METZ01_LOCUS256886</name>
</gene>
<sequence>MKFKLAKGSLIPYGKFTITNNWLILSLILLIICIFISQCKTSSNTTTINIFAAASLADIFSEIESAYESGNNTIELNISYGGSNVLAQQIIKGAPADIFIPAGIGPSEVLNKKLKRNHTLYPFISNELVLVSHPDHQLKFDSLSGLLKADITRFAMTDPKLAPAGKYSKAALQNNNLWEFLEPKLILAQDVRTTLTYVSSRNAEIGIVYATDAISKP</sequence>
<proteinExistence type="predicted"/>
<dbReference type="GO" id="GO:0015689">
    <property type="term" value="P:molybdate ion transport"/>
    <property type="evidence" value="ECO:0007669"/>
    <property type="project" value="InterPro"/>
</dbReference>
<dbReference type="FunFam" id="3.40.190.10:FF:000035">
    <property type="entry name" value="Molybdate ABC transporter substrate-binding protein"/>
    <property type="match status" value="1"/>
</dbReference>
<dbReference type="GO" id="GO:0046872">
    <property type="term" value="F:metal ion binding"/>
    <property type="evidence" value="ECO:0007669"/>
    <property type="project" value="UniProtKB-KW"/>
</dbReference>
<keyword evidence="3" id="KW-0732">Signal</keyword>
<evidence type="ECO:0000256" key="1">
    <source>
        <dbReference type="ARBA" id="ARBA00022505"/>
    </source>
</evidence>
<keyword evidence="4" id="KW-0812">Transmembrane</keyword>
<evidence type="ECO:0000313" key="5">
    <source>
        <dbReference type="EMBL" id="SVC04032.1"/>
    </source>
</evidence>
<evidence type="ECO:0000256" key="4">
    <source>
        <dbReference type="SAM" id="Phobius"/>
    </source>
</evidence>
<dbReference type="AlphaFoldDB" id="A0A382IXZ9"/>
<reference evidence="5" key="1">
    <citation type="submission" date="2018-05" db="EMBL/GenBank/DDBJ databases">
        <authorList>
            <person name="Lanie J.A."/>
            <person name="Ng W.-L."/>
            <person name="Kazmierczak K.M."/>
            <person name="Andrzejewski T.M."/>
            <person name="Davidsen T.M."/>
            <person name="Wayne K.J."/>
            <person name="Tettelin H."/>
            <person name="Glass J.I."/>
            <person name="Rusch D."/>
            <person name="Podicherti R."/>
            <person name="Tsui H.-C.T."/>
            <person name="Winkler M.E."/>
        </authorList>
    </citation>
    <scope>NUCLEOTIDE SEQUENCE</scope>
</reference>
<dbReference type="GO" id="GO:0030973">
    <property type="term" value="F:molybdate ion binding"/>
    <property type="evidence" value="ECO:0007669"/>
    <property type="project" value="TreeGrafter"/>
</dbReference>
<protein>
    <recommendedName>
        <fullName evidence="6">Molybdate ABC transporter substrate-binding protein</fullName>
    </recommendedName>
</protein>
<dbReference type="Gene3D" id="3.40.190.10">
    <property type="entry name" value="Periplasmic binding protein-like II"/>
    <property type="match status" value="2"/>
</dbReference>
<dbReference type="SUPFAM" id="SSF53850">
    <property type="entry name" value="Periplasmic binding protein-like II"/>
    <property type="match status" value="1"/>
</dbReference>
<feature type="non-terminal residue" evidence="5">
    <location>
        <position position="217"/>
    </location>
</feature>
<accession>A0A382IXZ9</accession>
<dbReference type="PANTHER" id="PTHR30632:SF0">
    <property type="entry name" value="SULFATE-BINDING PROTEIN"/>
    <property type="match status" value="1"/>
</dbReference>
<dbReference type="EMBL" id="UINC01070127">
    <property type="protein sequence ID" value="SVC04032.1"/>
    <property type="molecule type" value="Genomic_DNA"/>
</dbReference>
<evidence type="ECO:0008006" key="6">
    <source>
        <dbReference type="Google" id="ProtNLM"/>
    </source>
</evidence>
<keyword evidence="2" id="KW-0479">Metal-binding</keyword>
<keyword evidence="1" id="KW-0500">Molybdenum</keyword>
<dbReference type="InterPro" id="IPR050682">
    <property type="entry name" value="ModA/WtpA"/>
</dbReference>
<keyword evidence="4" id="KW-0472">Membrane</keyword>
<keyword evidence="4" id="KW-1133">Transmembrane helix</keyword>
<dbReference type="NCBIfam" id="TIGR01256">
    <property type="entry name" value="modA"/>
    <property type="match status" value="1"/>
</dbReference>
<evidence type="ECO:0000256" key="2">
    <source>
        <dbReference type="ARBA" id="ARBA00022723"/>
    </source>
</evidence>